<protein>
    <submittedName>
        <fullName evidence="1">Uncharacterized protein</fullName>
    </submittedName>
</protein>
<dbReference type="Proteomes" id="UP000007266">
    <property type="component" value="Linkage group 1"/>
</dbReference>
<reference evidence="1 2" key="2">
    <citation type="journal article" date="2010" name="Nucleic Acids Res.">
        <title>BeetleBase in 2010: revisions to provide comprehensive genomic information for Tribolium castaneum.</title>
        <authorList>
            <person name="Kim H.S."/>
            <person name="Murphy T."/>
            <person name="Xia J."/>
            <person name="Caragea D."/>
            <person name="Park Y."/>
            <person name="Beeman R.W."/>
            <person name="Lorenzen M.D."/>
            <person name="Butcher S."/>
            <person name="Manak J.R."/>
            <person name="Brown S.J."/>
        </authorList>
    </citation>
    <scope>GENOME REANNOTATION</scope>
    <source>
        <strain evidence="1 2">Georgia GA2</strain>
    </source>
</reference>
<dbReference type="EMBL" id="KQ971307">
    <property type="protein sequence ID" value="EFA11350.1"/>
    <property type="molecule type" value="Genomic_DNA"/>
</dbReference>
<accession>D6W7U3</accession>
<reference evidence="1 2" key="1">
    <citation type="journal article" date="2008" name="Nature">
        <title>The genome of the model beetle and pest Tribolium castaneum.</title>
        <authorList>
            <consortium name="Tribolium Genome Sequencing Consortium"/>
            <person name="Richards S."/>
            <person name="Gibbs R.A."/>
            <person name="Weinstock G.M."/>
            <person name="Brown S.J."/>
            <person name="Denell R."/>
            <person name="Beeman R.W."/>
            <person name="Gibbs R."/>
            <person name="Beeman R.W."/>
            <person name="Brown S.J."/>
            <person name="Bucher G."/>
            <person name="Friedrich M."/>
            <person name="Grimmelikhuijzen C.J."/>
            <person name="Klingler M."/>
            <person name="Lorenzen M."/>
            <person name="Richards S."/>
            <person name="Roth S."/>
            <person name="Schroder R."/>
            <person name="Tautz D."/>
            <person name="Zdobnov E.M."/>
            <person name="Muzny D."/>
            <person name="Gibbs R.A."/>
            <person name="Weinstock G.M."/>
            <person name="Attaway T."/>
            <person name="Bell S."/>
            <person name="Buhay C.J."/>
            <person name="Chandrabose M.N."/>
            <person name="Chavez D."/>
            <person name="Clerk-Blankenburg K.P."/>
            <person name="Cree A."/>
            <person name="Dao M."/>
            <person name="Davis C."/>
            <person name="Chacko J."/>
            <person name="Dinh H."/>
            <person name="Dugan-Rocha S."/>
            <person name="Fowler G."/>
            <person name="Garner T.T."/>
            <person name="Garnes J."/>
            <person name="Gnirke A."/>
            <person name="Hawes A."/>
            <person name="Hernandez J."/>
            <person name="Hines S."/>
            <person name="Holder M."/>
            <person name="Hume J."/>
            <person name="Jhangiani S.N."/>
            <person name="Joshi V."/>
            <person name="Khan Z.M."/>
            <person name="Jackson L."/>
            <person name="Kovar C."/>
            <person name="Kowis A."/>
            <person name="Lee S."/>
            <person name="Lewis L.R."/>
            <person name="Margolis J."/>
            <person name="Morgan M."/>
            <person name="Nazareth L.V."/>
            <person name="Nguyen N."/>
            <person name="Okwuonu G."/>
            <person name="Parker D."/>
            <person name="Richards S."/>
            <person name="Ruiz S.J."/>
            <person name="Santibanez J."/>
            <person name="Savard J."/>
            <person name="Scherer S.E."/>
            <person name="Schneider B."/>
            <person name="Sodergren E."/>
            <person name="Tautz D."/>
            <person name="Vattahil S."/>
            <person name="Villasana D."/>
            <person name="White C.S."/>
            <person name="Wright R."/>
            <person name="Park Y."/>
            <person name="Beeman R.W."/>
            <person name="Lord J."/>
            <person name="Oppert B."/>
            <person name="Lorenzen M."/>
            <person name="Brown S."/>
            <person name="Wang L."/>
            <person name="Savard J."/>
            <person name="Tautz D."/>
            <person name="Richards S."/>
            <person name="Weinstock G."/>
            <person name="Gibbs R.A."/>
            <person name="Liu Y."/>
            <person name="Worley K."/>
            <person name="Weinstock G."/>
            <person name="Elsik C.G."/>
            <person name="Reese J.T."/>
            <person name="Elhaik E."/>
            <person name="Landan G."/>
            <person name="Graur D."/>
            <person name="Arensburger P."/>
            <person name="Atkinson P."/>
            <person name="Beeman R.W."/>
            <person name="Beidler J."/>
            <person name="Brown S.J."/>
            <person name="Demuth J.P."/>
            <person name="Drury D.W."/>
            <person name="Du Y.Z."/>
            <person name="Fujiwara H."/>
            <person name="Lorenzen M."/>
            <person name="Maselli V."/>
            <person name="Osanai M."/>
            <person name="Park Y."/>
            <person name="Robertson H.M."/>
            <person name="Tu Z."/>
            <person name="Wang J.J."/>
            <person name="Wang S."/>
            <person name="Richards S."/>
            <person name="Song H."/>
            <person name="Zhang L."/>
            <person name="Sodergren E."/>
            <person name="Werner D."/>
            <person name="Stanke M."/>
            <person name="Morgenstern B."/>
            <person name="Solovyev V."/>
            <person name="Kosarev P."/>
            <person name="Brown G."/>
            <person name="Chen H.C."/>
            <person name="Ermolaeva O."/>
            <person name="Hlavina W."/>
            <person name="Kapustin Y."/>
            <person name="Kiryutin B."/>
            <person name="Kitts P."/>
            <person name="Maglott D."/>
            <person name="Pruitt K."/>
            <person name="Sapojnikov V."/>
            <person name="Souvorov A."/>
            <person name="Mackey A.J."/>
            <person name="Waterhouse R.M."/>
            <person name="Wyder S."/>
            <person name="Zdobnov E.M."/>
            <person name="Zdobnov E.M."/>
            <person name="Wyder S."/>
            <person name="Kriventseva E.V."/>
            <person name="Kadowaki T."/>
            <person name="Bork P."/>
            <person name="Aranda M."/>
            <person name="Bao R."/>
            <person name="Beermann A."/>
            <person name="Berns N."/>
            <person name="Bolognesi R."/>
            <person name="Bonneton F."/>
            <person name="Bopp D."/>
            <person name="Brown S.J."/>
            <person name="Bucher G."/>
            <person name="Butts T."/>
            <person name="Chaumot A."/>
            <person name="Denell R.E."/>
            <person name="Ferrier D.E."/>
            <person name="Friedrich M."/>
            <person name="Gordon C.M."/>
            <person name="Jindra M."/>
            <person name="Klingler M."/>
            <person name="Lan Q."/>
            <person name="Lattorff H.M."/>
            <person name="Laudet V."/>
            <person name="von Levetsow C."/>
            <person name="Liu Z."/>
            <person name="Lutz R."/>
            <person name="Lynch J.A."/>
            <person name="da Fonseca R.N."/>
            <person name="Posnien N."/>
            <person name="Reuter R."/>
            <person name="Roth S."/>
            <person name="Savard J."/>
            <person name="Schinko J.B."/>
            <person name="Schmitt C."/>
            <person name="Schoppmeier M."/>
            <person name="Schroder R."/>
            <person name="Shippy T.D."/>
            <person name="Simonnet F."/>
            <person name="Marques-Souza H."/>
            <person name="Tautz D."/>
            <person name="Tomoyasu Y."/>
            <person name="Trauner J."/>
            <person name="Van der Zee M."/>
            <person name="Vervoort M."/>
            <person name="Wittkopp N."/>
            <person name="Wimmer E.A."/>
            <person name="Yang X."/>
            <person name="Jones A.K."/>
            <person name="Sattelle D.B."/>
            <person name="Ebert P.R."/>
            <person name="Nelson D."/>
            <person name="Scott J.G."/>
            <person name="Beeman R.W."/>
            <person name="Muthukrishnan S."/>
            <person name="Kramer K.J."/>
            <person name="Arakane Y."/>
            <person name="Beeman R.W."/>
            <person name="Zhu Q."/>
            <person name="Hogenkamp D."/>
            <person name="Dixit R."/>
            <person name="Oppert B."/>
            <person name="Jiang H."/>
            <person name="Zou Z."/>
            <person name="Marshall J."/>
            <person name="Elpidina E."/>
            <person name="Vinokurov K."/>
            <person name="Oppert C."/>
            <person name="Zou Z."/>
            <person name="Evans J."/>
            <person name="Lu Z."/>
            <person name="Zhao P."/>
            <person name="Sumathipala N."/>
            <person name="Altincicek B."/>
            <person name="Vilcinskas A."/>
            <person name="Williams M."/>
            <person name="Hultmark D."/>
            <person name="Hetru C."/>
            <person name="Jiang H."/>
            <person name="Grimmelikhuijzen C.J."/>
            <person name="Hauser F."/>
            <person name="Cazzamali G."/>
            <person name="Williamson M."/>
            <person name="Park Y."/>
            <person name="Li B."/>
            <person name="Tanaka Y."/>
            <person name="Predel R."/>
            <person name="Neupert S."/>
            <person name="Schachtner J."/>
            <person name="Verleyen P."/>
            <person name="Raible F."/>
            <person name="Bork P."/>
            <person name="Friedrich M."/>
            <person name="Walden K.K."/>
            <person name="Robertson H.M."/>
            <person name="Angeli S."/>
            <person name="Foret S."/>
            <person name="Bucher G."/>
            <person name="Schuetz S."/>
            <person name="Maleszka R."/>
            <person name="Wimmer E.A."/>
            <person name="Beeman R.W."/>
            <person name="Lorenzen M."/>
            <person name="Tomoyasu Y."/>
            <person name="Miller S.C."/>
            <person name="Grossmann D."/>
            <person name="Bucher G."/>
        </authorList>
    </citation>
    <scope>NUCLEOTIDE SEQUENCE [LARGE SCALE GENOMIC DNA]</scope>
    <source>
        <strain evidence="1 2">Georgia GA2</strain>
    </source>
</reference>
<evidence type="ECO:0000313" key="1">
    <source>
        <dbReference type="EMBL" id="EFA11350.1"/>
    </source>
</evidence>
<proteinExistence type="predicted"/>
<name>D6W7U3_TRICA</name>
<dbReference type="InParanoid" id="D6W7U3"/>
<gene>
    <name evidence="1" type="primary">GLEAN_10890</name>
    <name evidence="1" type="ORF">TcasGA2_TC010890</name>
</gene>
<keyword evidence="2" id="KW-1185">Reference proteome</keyword>
<evidence type="ECO:0000313" key="2">
    <source>
        <dbReference type="Proteomes" id="UP000007266"/>
    </source>
</evidence>
<sequence>MRHAPDTDCIVVREANFHERFSHIRVEDTYRNVIKLPTVPDFKYKAGRNHANNRKYCMDTGVMKSRVTIERHCRAGFGHYKHFKHRTNYPATQCPQRLSGLNVTIKSRLLPSQFTSGDILAPLHRSY</sequence>
<dbReference type="AlphaFoldDB" id="D6W7U3"/>
<dbReference type="HOGENOM" id="CLU_1973358_0_0_1"/>
<organism evidence="1 2">
    <name type="scientific">Tribolium castaneum</name>
    <name type="common">Red flour beetle</name>
    <dbReference type="NCBI Taxonomy" id="7070"/>
    <lineage>
        <taxon>Eukaryota</taxon>
        <taxon>Metazoa</taxon>
        <taxon>Ecdysozoa</taxon>
        <taxon>Arthropoda</taxon>
        <taxon>Hexapoda</taxon>
        <taxon>Insecta</taxon>
        <taxon>Pterygota</taxon>
        <taxon>Neoptera</taxon>
        <taxon>Endopterygota</taxon>
        <taxon>Coleoptera</taxon>
        <taxon>Polyphaga</taxon>
        <taxon>Cucujiformia</taxon>
        <taxon>Tenebrionidae</taxon>
        <taxon>Tenebrionidae incertae sedis</taxon>
        <taxon>Tribolium</taxon>
    </lineage>
</organism>